<comment type="similarity">
    <text evidence="4 12">Belongs to the RNase HII family.</text>
</comment>
<reference evidence="15" key="1">
    <citation type="journal article" date="2023" name="Commun. Biol.">
        <title>Genome analysis of Parmales, the sister group of diatoms, reveals the evolutionary specialization of diatoms from phago-mixotrophs to photoautotrophs.</title>
        <authorList>
            <person name="Ban H."/>
            <person name="Sato S."/>
            <person name="Yoshikawa S."/>
            <person name="Yamada K."/>
            <person name="Nakamura Y."/>
            <person name="Ichinomiya M."/>
            <person name="Sato N."/>
            <person name="Blanc-Mathieu R."/>
            <person name="Endo H."/>
            <person name="Kuwata A."/>
            <person name="Ogata H."/>
        </authorList>
    </citation>
    <scope>NUCLEOTIDE SEQUENCE [LARGE SCALE GENOMIC DNA]</scope>
</reference>
<dbReference type="NCBIfam" id="NF000595">
    <property type="entry name" value="PRK00015.1-3"/>
    <property type="match status" value="1"/>
</dbReference>
<feature type="non-terminal residue" evidence="14">
    <location>
        <position position="186"/>
    </location>
</feature>
<evidence type="ECO:0000256" key="12">
    <source>
        <dbReference type="RuleBase" id="RU003515"/>
    </source>
</evidence>
<feature type="domain" description="RNase H type-2" evidence="13">
    <location>
        <begin position="1"/>
        <end position="186"/>
    </location>
</feature>
<dbReference type="CDD" id="cd07182">
    <property type="entry name" value="RNase_HII_bacteria_HII_like"/>
    <property type="match status" value="1"/>
</dbReference>
<keyword evidence="8 11" id="KW-0255">Endonuclease</keyword>
<keyword evidence="9 11" id="KW-0378">Hydrolase</keyword>
<evidence type="ECO:0000256" key="2">
    <source>
        <dbReference type="ARBA" id="ARBA00004065"/>
    </source>
</evidence>
<protein>
    <recommendedName>
        <fullName evidence="12">Ribonuclease</fullName>
        <ecNumber evidence="12">3.1.26.4</ecNumber>
    </recommendedName>
</protein>
<dbReference type="Gene3D" id="3.30.420.10">
    <property type="entry name" value="Ribonuclease H-like superfamily/Ribonuclease H"/>
    <property type="match status" value="1"/>
</dbReference>
<dbReference type="PANTHER" id="PTHR10954:SF23">
    <property type="entry name" value="RIBONUCLEASE"/>
    <property type="match status" value="1"/>
</dbReference>
<dbReference type="GO" id="GO:0032299">
    <property type="term" value="C:ribonuclease H2 complex"/>
    <property type="evidence" value="ECO:0007669"/>
    <property type="project" value="TreeGrafter"/>
</dbReference>
<dbReference type="InterPro" id="IPR012337">
    <property type="entry name" value="RNaseH-like_sf"/>
</dbReference>
<comment type="catalytic activity">
    <reaction evidence="1 11 12">
        <text>Endonucleolytic cleavage to 5'-phosphomonoester.</text>
        <dbReference type="EC" id="3.1.26.4"/>
    </reaction>
</comment>
<evidence type="ECO:0000259" key="13">
    <source>
        <dbReference type="PROSITE" id="PS51975"/>
    </source>
</evidence>
<evidence type="ECO:0000256" key="1">
    <source>
        <dbReference type="ARBA" id="ARBA00000077"/>
    </source>
</evidence>
<sequence length="186" mass="20322">VMGIDEAGRGPLAGPVVTAACLFPASAPLVPGVGDSKTITDEDERERLYEEIIKVPGVRFCVAVIDSKRIDAINILQATCEGMRASARGVVDLEGDSYALVDGNRFPNDMICDGEPMIKGDGREYVIAAASILAKVSRDRIMREYDVMYPQYNLKQHKGYPTAAHQSAIFEHGVSKIHRRTFAPIK</sequence>
<evidence type="ECO:0000256" key="7">
    <source>
        <dbReference type="ARBA" id="ARBA00022723"/>
    </source>
</evidence>
<evidence type="ECO:0000256" key="4">
    <source>
        <dbReference type="ARBA" id="ARBA00007383"/>
    </source>
</evidence>
<dbReference type="InterPro" id="IPR001352">
    <property type="entry name" value="RNase_HII/HIII"/>
</dbReference>
<keyword evidence="7 11" id="KW-0479">Metal-binding</keyword>
<dbReference type="GO" id="GO:0043137">
    <property type="term" value="P:DNA replication, removal of RNA primer"/>
    <property type="evidence" value="ECO:0007669"/>
    <property type="project" value="TreeGrafter"/>
</dbReference>
<dbReference type="PROSITE" id="PS51975">
    <property type="entry name" value="RNASE_H_2"/>
    <property type="match status" value="1"/>
</dbReference>
<dbReference type="GO" id="GO:0004523">
    <property type="term" value="F:RNA-DNA hybrid ribonuclease activity"/>
    <property type="evidence" value="ECO:0007669"/>
    <property type="project" value="UniProtKB-UniRule"/>
</dbReference>
<evidence type="ECO:0000256" key="8">
    <source>
        <dbReference type="ARBA" id="ARBA00022759"/>
    </source>
</evidence>
<dbReference type="EC" id="3.1.26.4" evidence="12"/>
<dbReference type="InterPro" id="IPR024567">
    <property type="entry name" value="RNase_HII/HIII_dom"/>
</dbReference>
<dbReference type="GO" id="GO:0005737">
    <property type="term" value="C:cytoplasm"/>
    <property type="evidence" value="ECO:0007669"/>
    <property type="project" value="UniProtKB-SubCell"/>
</dbReference>
<evidence type="ECO:0000313" key="14">
    <source>
        <dbReference type="EMBL" id="GMH73520.1"/>
    </source>
</evidence>
<comment type="function">
    <text evidence="2 12">Endonuclease that specifically degrades the RNA of RNA-DNA hybrids.</text>
</comment>
<feature type="non-terminal residue" evidence="14">
    <location>
        <position position="1"/>
    </location>
</feature>
<comment type="cofactor">
    <cofactor evidence="11">
        <name>Mn(2+)</name>
        <dbReference type="ChEBI" id="CHEBI:29035"/>
    </cofactor>
    <cofactor evidence="11">
        <name>Mg(2+)</name>
        <dbReference type="ChEBI" id="CHEBI:18420"/>
    </cofactor>
    <text evidence="11">Manganese or magnesium. Binds 1 divalent metal ion per monomer in the absence of substrate. May bind a second metal ion after substrate binding.</text>
</comment>
<evidence type="ECO:0000256" key="3">
    <source>
        <dbReference type="ARBA" id="ARBA00004496"/>
    </source>
</evidence>
<feature type="binding site" evidence="11">
    <location>
        <position position="5"/>
    </location>
    <ligand>
        <name>a divalent metal cation</name>
        <dbReference type="ChEBI" id="CHEBI:60240"/>
    </ligand>
</feature>
<dbReference type="GO" id="GO:0003723">
    <property type="term" value="F:RNA binding"/>
    <property type="evidence" value="ECO:0007669"/>
    <property type="project" value="UniProtKB-UniRule"/>
</dbReference>
<accession>A0A9W7ED03</accession>
<dbReference type="SUPFAM" id="SSF53098">
    <property type="entry name" value="Ribonuclease H-like"/>
    <property type="match status" value="1"/>
</dbReference>
<gene>
    <name evidence="14" type="ORF">TL16_g06215</name>
</gene>
<dbReference type="Pfam" id="PF01351">
    <property type="entry name" value="RNase_HII"/>
    <property type="match status" value="1"/>
</dbReference>
<keyword evidence="10" id="KW-0464">Manganese</keyword>
<dbReference type="AlphaFoldDB" id="A0A9W7ED03"/>
<feature type="binding site" evidence="11">
    <location>
        <position position="6"/>
    </location>
    <ligand>
        <name>a divalent metal cation</name>
        <dbReference type="ChEBI" id="CHEBI:60240"/>
    </ligand>
</feature>
<organism evidence="14 15">
    <name type="scientific">Triparma laevis f. inornata</name>
    <dbReference type="NCBI Taxonomy" id="1714386"/>
    <lineage>
        <taxon>Eukaryota</taxon>
        <taxon>Sar</taxon>
        <taxon>Stramenopiles</taxon>
        <taxon>Ochrophyta</taxon>
        <taxon>Bolidophyceae</taxon>
        <taxon>Parmales</taxon>
        <taxon>Triparmaceae</taxon>
        <taxon>Triparma</taxon>
    </lineage>
</organism>
<keyword evidence="6 11" id="KW-0540">Nuclease</keyword>
<dbReference type="GO" id="GO:0006298">
    <property type="term" value="P:mismatch repair"/>
    <property type="evidence" value="ECO:0007669"/>
    <property type="project" value="TreeGrafter"/>
</dbReference>
<evidence type="ECO:0000256" key="11">
    <source>
        <dbReference type="PROSITE-ProRule" id="PRU01319"/>
    </source>
</evidence>
<dbReference type="Proteomes" id="UP001162640">
    <property type="component" value="Unassembled WGS sequence"/>
</dbReference>
<evidence type="ECO:0000256" key="5">
    <source>
        <dbReference type="ARBA" id="ARBA00022490"/>
    </source>
</evidence>
<dbReference type="PANTHER" id="PTHR10954">
    <property type="entry name" value="RIBONUCLEASE H2 SUBUNIT A"/>
    <property type="match status" value="1"/>
</dbReference>
<comment type="caution">
    <text evidence="14">The sequence shown here is derived from an EMBL/GenBank/DDBJ whole genome shotgun (WGS) entry which is preliminary data.</text>
</comment>
<dbReference type="InterPro" id="IPR036397">
    <property type="entry name" value="RNaseH_sf"/>
</dbReference>
<dbReference type="InterPro" id="IPR022898">
    <property type="entry name" value="RNase_HII"/>
</dbReference>
<name>A0A9W7ED03_9STRA</name>
<proteinExistence type="inferred from homology"/>
<evidence type="ECO:0000256" key="9">
    <source>
        <dbReference type="ARBA" id="ARBA00022801"/>
    </source>
</evidence>
<dbReference type="GO" id="GO:0046872">
    <property type="term" value="F:metal ion binding"/>
    <property type="evidence" value="ECO:0007669"/>
    <property type="project" value="UniProtKB-KW"/>
</dbReference>
<evidence type="ECO:0000256" key="10">
    <source>
        <dbReference type="ARBA" id="ARBA00023211"/>
    </source>
</evidence>
<feature type="binding site" evidence="11">
    <location>
        <position position="102"/>
    </location>
    <ligand>
        <name>a divalent metal cation</name>
        <dbReference type="ChEBI" id="CHEBI:60240"/>
    </ligand>
</feature>
<dbReference type="EMBL" id="BLQM01000186">
    <property type="protein sequence ID" value="GMH73520.1"/>
    <property type="molecule type" value="Genomic_DNA"/>
</dbReference>
<evidence type="ECO:0000256" key="6">
    <source>
        <dbReference type="ARBA" id="ARBA00022722"/>
    </source>
</evidence>
<evidence type="ECO:0000313" key="15">
    <source>
        <dbReference type="Proteomes" id="UP001162640"/>
    </source>
</evidence>
<keyword evidence="5" id="KW-0963">Cytoplasm</keyword>
<comment type="subcellular location">
    <subcellularLocation>
        <location evidence="3">Cytoplasm</location>
    </subcellularLocation>
</comment>